<reference evidence="1 2" key="1">
    <citation type="submission" date="2016-10" db="EMBL/GenBank/DDBJ databases">
        <authorList>
            <person name="de Groot N.N."/>
        </authorList>
    </citation>
    <scope>NUCLEOTIDE SEQUENCE [LARGE SCALE GENOMIC DNA]</scope>
    <source>
        <strain evidence="1 2">DSM 19548</strain>
    </source>
</reference>
<dbReference type="STRING" id="441112.SAMN04488094_105104"/>
<gene>
    <name evidence="1" type="ORF">SAMN04488094_105104</name>
</gene>
<dbReference type="Proteomes" id="UP000198728">
    <property type="component" value="Unassembled WGS sequence"/>
</dbReference>
<dbReference type="RefSeq" id="WP_093360812.1">
    <property type="nucleotide sequence ID" value="NZ_FOLG01000005.1"/>
</dbReference>
<organism evidence="1 2">
    <name type="scientific">Tropicimonas isoalkanivorans</name>
    <dbReference type="NCBI Taxonomy" id="441112"/>
    <lineage>
        <taxon>Bacteria</taxon>
        <taxon>Pseudomonadati</taxon>
        <taxon>Pseudomonadota</taxon>
        <taxon>Alphaproteobacteria</taxon>
        <taxon>Rhodobacterales</taxon>
        <taxon>Roseobacteraceae</taxon>
        <taxon>Tropicimonas</taxon>
    </lineage>
</organism>
<dbReference type="Gene3D" id="6.10.280.50">
    <property type="match status" value="1"/>
</dbReference>
<dbReference type="InterPro" id="IPR038444">
    <property type="entry name" value="DUF465_sf"/>
</dbReference>
<dbReference type="AlphaFoldDB" id="A0A1I1JFP1"/>
<evidence type="ECO:0008006" key="3">
    <source>
        <dbReference type="Google" id="ProtNLM"/>
    </source>
</evidence>
<dbReference type="EMBL" id="FOLG01000005">
    <property type="protein sequence ID" value="SFC47354.1"/>
    <property type="molecule type" value="Genomic_DNA"/>
</dbReference>
<evidence type="ECO:0000313" key="1">
    <source>
        <dbReference type="EMBL" id="SFC47354.1"/>
    </source>
</evidence>
<proteinExistence type="predicted"/>
<dbReference type="OrthoDB" id="1263265at2"/>
<accession>A0A1I1JFP1</accession>
<dbReference type="Pfam" id="PF04325">
    <property type="entry name" value="DUF465"/>
    <property type="match status" value="1"/>
</dbReference>
<name>A0A1I1JFP1_9RHOB</name>
<evidence type="ECO:0000313" key="2">
    <source>
        <dbReference type="Proteomes" id="UP000198728"/>
    </source>
</evidence>
<sequence>MSHVPHELAEDFPAQSDLIGRLSAEDPDFASLAEEYSTLNVRVYQADTYERPMEDLAEHELKKRRAFLKDEIYRRLVEA</sequence>
<protein>
    <recommendedName>
        <fullName evidence="3">DUF465 domain-containing protein</fullName>
    </recommendedName>
</protein>
<dbReference type="InterPro" id="IPR007420">
    <property type="entry name" value="DUF465"/>
</dbReference>
<keyword evidence="2" id="KW-1185">Reference proteome</keyword>